<dbReference type="Gene3D" id="1.10.10.60">
    <property type="entry name" value="Homeodomain-like"/>
    <property type="match status" value="1"/>
</dbReference>
<gene>
    <name evidence="2" type="ORF">ABT404_18890</name>
</gene>
<name>A0ABV1WXK9_9ACTN</name>
<dbReference type="RefSeq" id="WP_350782378.1">
    <property type="nucleotide sequence ID" value="NZ_JBEPEK010000123.1"/>
</dbReference>
<dbReference type="InterPro" id="IPR009057">
    <property type="entry name" value="Homeodomain-like_sf"/>
</dbReference>
<dbReference type="SUPFAM" id="SSF46689">
    <property type="entry name" value="Homeodomain-like"/>
    <property type="match status" value="1"/>
</dbReference>
<dbReference type="EMBL" id="JBEPEK010000123">
    <property type="protein sequence ID" value="MER7181521.1"/>
    <property type="molecule type" value="Genomic_DNA"/>
</dbReference>
<comment type="caution">
    <text evidence="2">The sequence shown here is derived from an EMBL/GenBank/DDBJ whole genome shotgun (WGS) entry which is preliminary data.</text>
</comment>
<proteinExistence type="predicted"/>
<dbReference type="InterPro" id="IPR002514">
    <property type="entry name" value="Transposase_8"/>
</dbReference>
<reference evidence="2 3" key="1">
    <citation type="submission" date="2024-06" db="EMBL/GenBank/DDBJ databases">
        <title>The Natural Products Discovery Center: Release of the First 8490 Sequenced Strains for Exploring Actinobacteria Biosynthetic Diversity.</title>
        <authorList>
            <person name="Kalkreuter E."/>
            <person name="Kautsar S.A."/>
            <person name="Yang D."/>
            <person name="Bader C.D."/>
            <person name="Teijaro C.N."/>
            <person name="Fluegel L."/>
            <person name="Davis C.M."/>
            <person name="Simpson J.R."/>
            <person name="Lauterbach L."/>
            <person name="Steele A.D."/>
            <person name="Gui C."/>
            <person name="Meng S."/>
            <person name="Li G."/>
            <person name="Viehrig K."/>
            <person name="Ye F."/>
            <person name="Su P."/>
            <person name="Kiefer A.F."/>
            <person name="Nichols A."/>
            <person name="Cepeda A.J."/>
            <person name="Yan W."/>
            <person name="Fan B."/>
            <person name="Jiang Y."/>
            <person name="Adhikari A."/>
            <person name="Zheng C.-J."/>
            <person name="Schuster L."/>
            <person name="Cowan T.M."/>
            <person name="Smanski M.J."/>
            <person name="Chevrette M.G."/>
            <person name="De Carvalho L.P.S."/>
            <person name="Shen B."/>
        </authorList>
    </citation>
    <scope>NUCLEOTIDE SEQUENCE [LARGE SCALE GENOMIC DNA]</scope>
    <source>
        <strain evidence="2 3">NPDC000234</strain>
    </source>
</reference>
<dbReference type="Pfam" id="PF01527">
    <property type="entry name" value="HTH_Tnp_1"/>
    <property type="match status" value="1"/>
</dbReference>
<organism evidence="2 3">
    <name type="scientific">Streptomyces hyaluromycini</name>
    <dbReference type="NCBI Taxonomy" id="1377993"/>
    <lineage>
        <taxon>Bacteria</taxon>
        <taxon>Bacillati</taxon>
        <taxon>Actinomycetota</taxon>
        <taxon>Actinomycetes</taxon>
        <taxon>Kitasatosporales</taxon>
        <taxon>Streptomycetaceae</taxon>
        <taxon>Streptomyces</taxon>
    </lineage>
</organism>
<sequence length="99" mass="11032">MKRYLPEFKASATALYDSRSEATIKRIAACPGVNRETLRNWRWEWVPAVRAARWTDDAGSPRGYARWSAPSTGPAAPRGSPPSFARAVGGFWRQVGLPR</sequence>
<accession>A0ABV1WXK9</accession>
<keyword evidence="3" id="KW-1185">Reference proteome</keyword>
<dbReference type="Proteomes" id="UP001474181">
    <property type="component" value="Unassembled WGS sequence"/>
</dbReference>
<evidence type="ECO:0000256" key="1">
    <source>
        <dbReference type="SAM" id="MobiDB-lite"/>
    </source>
</evidence>
<feature type="region of interest" description="Disordered" evidence="1">
    <location>
        <begin position="58"/>
        <end position="83"/>
    </location>
</feature>
<evidence type="ECO:0000313" key="3">
    <source>
        <dbReference type="Proteomes" id="UP001474181"/>
    </source>
</evidence>
<evidence type="ECO:0000313" key="2">
    <source>
        <dbReference type="EMBL" id="MER7181521.1"/>
    </source>
</evidence>
<protein>
    <submittedName>
        <fullName evidence="2">Transposase</fullName>
    </submittedName>
</protein>